<accession>A0A956RP64</accession>
<reference evidence="7" key="2">
    <citation type="journal article" date="2021" name="Microbiome">
        <title>Successional dynamics and alternative stable states in a saline activated sludge microbial community over 9 years.</title>
        <authorList>
            <person name="Wang Y."/>
            <person name="Ye J."/>
            <person name="Ju F."/>
            <person name="Liu L."/>
            <person name="Boyd J.A."/>
            <person name="Deng Y."/>
            <person name="Parks D.H."/>
            <person name="Jiang X."/>
            <person name="Yin X."/>
            <person name="Woodcroft B.J."/>
            <person name="Tyson G.W."/>
            <person name="Hugenholtz P."/>
            <person name="Polz M.F."/>
            <person name="Zhang T."/>
        </authorList>
    </citation>
    <scope>NUCLEOTIDE SEQUENCE</scope>
    <source>
        <strain evidence="7">HKST-UBA01</strain>
    </source>
</reference>
<dbReference type="PROSITE" id="PS50234">
    <property type="entry name" value="VWFA"/>
    <property type="match status" value="1"/>
</dbReference>
<dbReference type="SUPFAM" id="SSF53300">
    <property type="entry name" value="vWA-like"/>
    <property type="match status" value="1"/>
</dbReference>
<keyword evidence="3 5" id="KW-1133">Transmembrane helix</keyword>
<comment type="caution">
    <text evidence="7">The sequence shown here is derived from an EMBL/GenBank/DDBJ whole genome shotgun (WGS) entry which is preliminary data.</text>
</comment>
<dbReference type="InterPro" id="IPR002035">
    <property type="entry name" value="VWF_A"/>
</dbReference>
<name>A0A956RP64_UNCEI</name>
<feature type="domain" description="VWFA" evidence="6">
    <location>
        <begin position="88"/>
        <end position="282"/>
    </location>
</feature>
<dbReference type="PANTHER" id="PTHR22550:SF5">
    <property type="entry name" value="LEUCINE ZIPPER PROTEIN 4"/>
    <property type="match status" value="1"/>
</dbReference>
<organism evidence="7 8">
    <name type="scientific">Eiseniibacteriota bacterium</name>
    <dbReference type="NCBI Taxonomy" id="2212470"/>
    <lineage>
        <taxon>Bacteria</taxon>
        <taxon>Candidatus Eiseniibacteriota</taxon>
    </lineage>
</organism>
<dbReference type="EMBL" id="JAGQHR010000180">
    <property type="protein sequence ID" value="MCA9727510.1"/>
    <property type="molecule type" value="Genomic_DNA"/>
</dbReference>
<dbReference type="Pfam" id="PF07584">
    <property type="entry name" value="BatA"/>
    <property type="match status" value="1"/>
</dbReference>
<evidence type="ECO:0000256" key="2">
    <source>
        <dbReference type="ARBA" id="ARBA00022692"/>
    </source>
</evidence>
<evidence type="ECO:0000256" key="3">
    <source>
        <dbReference type="ARBA" id="ARBA00022989"/>
    </source>
</evidence>
<proteinExistence type="predicted"/>
<evidence type="ECO:0000313" key="8">
    <source>
        <dbReference type="Proteomes" id="UP000697710"/>
    </source>
</evidence>
<feature type="transmembrane region" description="Helical" evidence="5">
    <location>
        <begin position="301"/>
        <end position="324"/>
    </location>
</feature>
<evidence type="ECO:0000256" key="5">
    <source>
        <dbReference type="SAM" id="Phobius"/>
    </source>
</evidence>
<evidence type="ECO:0000256" key="1">
    <source>
        <dbReference type="ARBA" id="ARBA00022475"/>
    </source>
</evidence>
<dbReference type="Proteomes" id="UP000697710">
    <property type="component" value="Unassembled WGS sequence"/>
</dbReference>
<dbReference type="Gene3D" id="3.40.50.410">
    <property type="entry name" value="von Willebrand factor, type A domain"/>
    <property type="match status" value="1"/>
</dbReference>
<feature type="transmembrane region" description="Helical" evidence="5">
    <location>
        <begin position="6"/>
        <end position="24"/>
    </location>
</feature>
<keyword evidence="2 5" id="KW-0812">Transmembrane</keyword>
<dbReference type="InterPro" id="IPR024163">
    <property type="entry name" value="Aerotolerance_reg_N"/>
</dbReference>
<gene>
    <name evidence="7" type="ORF">KC729_07490</name>
</gene>
<reference evidence="7" key="1">
    <citation type="submission" date="2020-04" db="EMBL/GenBank/DDBJ databases">
        <authorList>
            <person name="Zhang T."/>
        </authorList>
    </citation>
    <scope>NUCLEOTIDE SEQUENCE</scope>
    <source>
        <strain evidence="7">HKST-UBA01</strain>
    </source>
</reference>
<dbReference type="InterPro" id="IPR033881">
    <property type="entry name" value="vWA_BatA_type"/>
</dbReference>
<dbReference type="Pfam" id="PF00092">
    <property type="entry name" value="VWA"/>
    <property type="match status" value="1"/>
</dbReference>
<evidence type="ECO:0000313" key="7">
    <source>
        <dbReference type="EMBL" id="MCA9727510.1"/>
    </source>
</evidence>
<protein>
    <submittedName>
        <fullName evidence="7">VWA domain-containing protein</fullName>
    </submittedName>
</protein>
<keyword evidence="4 5" id="KW-0472">Membrane</keyword>
<dbReference type="PANTHER" id="PTHR22550">
    <property type="entry name" value="SPORE GERMINATION PROTEIN"/>
    <property type="match status" value="1"/>
</dbReference>
<evidence type="ECO:0000259" key="6">
    <source>
        <dbReference type="PROSITE" id="PS50234"/>
    </source>
</evidence>
<dbReference type="CDD" id="cd01467">
    <property type="entry name" value="vWA_BatA_type"/>
    <property type="match status" value="1"/>
</dbReference>
<dbReference type="AlphaFoldDB" id="A0A956RP64"/>
<dbReference type="SMART" id="SM00327">
    <property type="entry name" value="VWA"/>
    <property type="match status" value="1"/>
</dbReference>
<sequence>MSFAYPALLLLLAIPPLLLWLRIWRRRKFEPSVAFSNLGLASVPTGWRVRGSRVLPWLRLVALLLLVVALARPRKGESEVEVTSEGIDIVIALDISGSMKAEDFQPNNRLFVAKREAKRFIEGRTSDRIGLVVFASNSYTQCPLTTDYHVLEGLIDDVKFGDIQDGTAIGMAIANGVNRLKDIPGKSRILILLTDGQNNAGAVDPVTAAELAKSVGVRIYTVGVGAEQEAPYPVDDPMLGRHYVYLPAQIDEETLQKVADLTGGEYFRATDSEALEQIYERIDQLEKTKVETREWVNYSEFGSYLVLPALALVLLEVVLGASIFRRLP</sequence>
<dbReference type="InterPro" id="IPR036465">
    <property type="entry name" value="vWFA_dom_sf"/>
</dbReference>
<dbReference type="InterPro" id="IPR050768">
    <property type="entry name" value="UPF0353/GerABKA_families"/>
</dbReference>
<keyword evidence="1" id="KW-1003">Cell membrane</keyword>
<dbReference type="PRINTS" id="PR00453">
    <property type="entry name" value="VWFADOMAIN"/>
</dbReference>
<evidence type="ECO:0000256" key="4">
    <source>
        <dbReference type="ARBA" id="ARBA00023136"/>
    </source>
</evidence>